<proteinExistence type="predicted"/>
<evidence type="ECO:0000256" key="1">
    <source>
        <dbReference type="SAM" id="Phobius"/>
    </source>
</evidence>
<protein>
    <submittedName>
        <fullName evidence="2">Uncharacterized protein</fullName>
    </submittedName>
</protein>
<dbReference type="EMBL" id="AEWX01000047">
    <property type="protein sequence ID" value="EGC18799.1"/>
    <property type="molecule type" value="Genomic_DNA"/>
</dbReference>
<dbReference type="Proteomes" id="UP000005697">
    <property type="component" value="Unassembled WGS sequence"/>
</dbReference>
<sequence length="55" mass="6495">MNCKIKCRKGKMMRRLSISRSFRLLQTTYSPIIGICKLFSCSARQHMPFWLLKDA</sequence>
<keyword evidence="1" id="KW-0472">Membrane</keyword>
<evidence type="ECO:0000313" key="3">
    <source>
        <dbReference type="Proteomes" id="UP000005697"/>
    </source>
</evidence>
<comment type="caution">
    <text evidence="2">The sequence shown here is derived from an EMBL/GenBank/DDBJ whole genome shotgun (WGS) entry which is preliminary data.</text>
</comment>
<feature type="transmembrane region" description="Helical" evidence="1">
    <location>
        <begin position="21"/>
        <end position="40"/>
    </location>
</feature>
<keyword evidence="1" id="KW-1133">Transmembrane helix</keyword>
<dbReference type="HOGENOM" id="CLU_215924_0_0_10"/>
<reference evidence="2 3" key="1">
    <citation type="submission" date="2011-01" db="EMBL/GenBank/DDBJ databases">
        <authorList>
            <person name="Muzny D."/>
            <person name="Qin X."/>
            <person name="Deng J."/>
            <person name="Jiang H."/>
            <person name="Liu Y."/>
            <person name="Qu J."/>
            <person name="Song X.-Z."/>
            <person name="Zhang L."/>
            <person name="Thornton R."/>
            <person name="Coyle M."/>
            <person name="Francisco L."/>
            <person name="Jackson L."/>
            <person name="Javaid M."/>
            <person name="Korchina V."/>
            <person name="Kovar C."/>
            <person name="Mata R."/>
            <person name="Mathew T."/>
            <person name="Ngo R."/>
            <person name="Nguyen L."/>
            <person name="Nguyen N."/>
            <person name="Okwuonu G."/>
            <person name="Ongeri F."/>
            <person name="Pham C."/>
            <person name="Simmons D."/>
            <person name="Wilczek-Boney K."/>
            <person name="Hale W."/>
            <person name="Jakkamsetti A."/>
            <person name="Pham P."/>
            <person name="Ruth R."/>
            <person name="San Lucas F."/>
            <person name="Warren J."/>
            <person name="Zhang J."/>
            <person name="Zhao Z."/>
            <person name="Zhou C."/>
            <person name="Zhu D."/>
            <person name="Lee S."/>
            <person name="Bess C."/>
            <person name="Blankenburg K."/>
            <person name="Forbes L."/>
            <person name="Fu Q."/>
            <person name="Gubbala S."/>
            <person name="Hirani K."/>
            <person name="Jayaseelan J.C."/>
            <person name="Lara F."/>
            <person name="Munidasa M."/>
            <person name="Palculict T."/>
            <person name="Patil S."/>
            <person name="Pu L.-L."/>
            <person name="Saada N."/>
            <person name="Tang L."/>
            <person name="Weissenberger G."/>
            <person name="Zhu Y."/>
            <person name="Hemphill L."/>
            <person name="Shang Y."/>
            <person name="Youmans B."/>
            <person name="Ayvaz T."/>
            <person name="Ross M."/>
            <person name="Santibanez J."/>
            <person name="Aqrawi P."/>
            <person name="Gross S."/>
            <person name="Joshi V."/>
            <person name="Fowler G."/>
            <person name="Nazareth L."/>
            <person name="Reid J."/>
            <person name="Worley K."/>
            <person name="Petrosino J."/>
            <person name="Highlander S."/>
            <person name="Gibbs R."/>
        </authorList>
    </citation>
    <scope>NUCLEOTIDE SEQUENCE [LARGE SCALE GENOMIC DNA]</scope>
    <source>
        <strain evidence="2 3">DSM 16608</strain>
    </source>
</reference>
<keyword evidence="1" id="KW-0812">Transmembrane</keyword>
<accession>F0FB36</accession>
<evidence type="ECO:0000313" key="2">
    <source>
        <dbReference type="EMBL" id="EGC18799.1"/>
    </source>
</evidence>
<name>F0FB36_9BACT</name>
<keyword evidence="3" id="KW-1185">Reference proteome</keyword>
<organism evidence="2 3">
    <name type="scientific">Prevotella multiformis DSM 16608</name>
    <dbReference type="NCBI Taxonomy" id="888743"/>
    <lineage>
        <taxon>Bacteria</taxon>
        <taxon>Pseudomonadati</taxon>
        <taxon>Bacteroidota</taxon>
        <taxon>Bacteroidia</taxon>
        <taxon>Bacteroidales</taxon>
        <taxon>Prevotellaceae</taxon>
        <taxon>Prevotella</taxon>
    </lineage>
</organism>
<gene>
    <name evidence="2" type="ORF">HMPREF9141_2803</name>
</gene>
<dbReference type="AlphaFoldDB" id="F0FB36"/>